<dbReference type="AlphaFoldDB" id="A0A1I8QCE3"/>
<dbReference type="STRING" id="35570.A0A1I8QCE3"/>
<gene>
    <name evidence="3" type="primary">106086968</name>
</gene>
<sequence length="233" mass="26939">MAYVNGFPYEHYRNSAVIAHRLSIYMSNIFLQSKNPQKLILDINAHVALFRDMLIHVGQSKDNPELREKIRKYRHICVDECRHAVDVMTDLVKSASDDDGCSLHDNSHLVSLYNLMQIFSRELIKSYRLIQVMPMDMSKLHENRSRPTNFGNVLGQLLLCKQINPDFRQEELCNIENSVNVIESLIAEVESYIPQPQGLIGDEGKSLSYLPCKETAHVKRNRLFCCISRPKYK</sequence>
<evidence type="ECO:0000256" key="1">
    <source>
        <dbReference type="ARBA" id="ARBA00007457"/>
    </source>
</evidence>
<evidence type="ECO:0000256" key="2">
    <source>
        <dbReference type="ARBA" id="ARBA00022700"/>
    </source>
</evidence>
<evidence type="ECO:0000313" key="3">
    <source>
        <dbReference type="EnsemblMetazoa" id="SCAU015845-PE"/>
    </source>
</evidence>
<evidence type="ECO:0000313" key="4">
    <source>
        <dbReference type="Proteomes" id="UP000095300"/>
    </source>
</evidence>
<dbReference type="PANTHER" id="PTHR21029">
    <property type="entry name" value="R-SEVEN BINDING PROTEIN (R7BP) HOMOLOG"/>
    <property type="match status" value="1"/>
</dbReference>
<evidence type="ECO:0008006" key="5">
    <source>
        <dbReference type="Google" id="ProtNLM"/>
    </source>
</evidence>
<name>A0A1I8QCE3_STOCA</name>
<accession>A0A1I8QCE3</accession>
<protein>
    <recommendedName>
        <fullName evidence="5">CYRIA/CYRIB Rac1 binding domain-containing protein</fullName>
    </recommendedName>
</protein>
<organism evidence="3 4">
    <name type="scientific">Stomoxys calcitrans</name>
    <name type="common">Stable fly</name>
    <name type="synonym">Conops calcitrans</name>
    <dbReference type="NCBI Taxonomy" id="35570"/>
    <lineage>
        <taxon>Eukaryota</taxon>
        <taxon>Metazoa</taxon>
        <taxon>Ecdysozoa</taxon>
        <taxon>Arthropoda</taxon>
        <taxon>Hexapoda</taxon>
        <taxon>Insecta</taxon>
        <taxon>Pterygota</taxon>
        <taxon>Neoptera</taxon>
        <taxon>Endopterygota</taxon>
        <taxon>Diptera</taxon>
        <taxon>Brachycera</taxon>
        <taxon>Muscomorpha</taxon>
        <taxon>Muscoidea</taxon>
        <taxon>Muscidae</taxon>
        <taxon>Stomoxys</taxon>
    </lineage>
</organism>
<reference evidence="3" key="1">
    <citation type="submission" date="2020-05" db="UniProtKB">
        <authorList>
            <consortium name="EnsemblMetazoa"/>
        </authorList>
    </citation>
    <scope>IDENTIFICATION</scope>
    <source>
        <strain evidence="3">USDA</strain>
    </source>
</reference>
<dbReference type="KEGG" id="scac:106086968"/>
<dbReference type="EnsemblMetazoa" id="SCAU015845-RE">
    <property type="protein sequence ID" value="SCAU015845-PE"/>
    <property type="gene ID" value="SCAU015845"/>
</dbReference>
<dbReference type="GO" id="GO:0009968">
    <property type="term" value="P:negative regulation of signal transduction"/>
    <property type="evidence" value="ECO:0007669"/>
    <property type="project" value="UniProtKB-KW"/>
</dbReference>
<dbReference type="InterPro" id="IPR026512">
    <property type="entry name" value="RGS7BP/RGS9BP"/>
</dbReference>
<dbReference type="OrthoDB" id="9876293at2759"/>
<dbReference type="Proteomes" id="UP000095300">
    <property type="component" value="Unassembled WGS sequence"/>
</dbReference>
<keyword evidence="4" id="KW-1185">Reference proteome</keyword>
<keyword evidence="2" id="KW-0734">Signal transduction inhibitor</keyword>
<proteinExistence type="inferred from homology"/>
<dbReference type="VEuPathDB" id="VectorBase:SCAU015845"/>
<comment type="similarity">
    <text evidence="1">Belongs to the RGS7BP/RGS9BP family.</text>
</comment>